<protein>
    <submittedName>
        <fullName evidence="2">Uncharacterized protein</fullName>
    </submittedName>
</protein>
<feature type="compositionally biased region" description="Polar residues" evidence="1">
    <location>
        <begin position="66"/>
        <end position="84"/>
    </location>
</feature>
<evidence type="ECO:0000313" key="2">
    <source>
        <dbReference type="EMBL" id="KZV44610.1"/>
    </source>
</evidence>
<dbReference type="Proteomes" id="UP000250235">
    <property type="component" value="Unassembled WGS sequence"/>
</dbReference>
<proteinExistence type="predicted"/>
<dbReference type="AlphaFoldDB" id="A0A2Z7CC40"/>
<reference evidence="2 3" key="1">
    <citation type="journal article" date="2015" name="Proc. Natl. Acad. Sci. U.S.A.">
        <title>The resurrection genome of Boea hygrometrica: A blueprint for survival of dehydration.</title>
        <authorList>
            <person name="Xiao L."/>
            <person name="Yang G."/>
            <person name="Zhang L."/>
            <person name="Yang X."/>
            <person name="Zhao S."/>
            <person name="Ji Z."/>
            <person name="Zhou Q."/>
            <person name="Hu M."/>
            <person name="Wang Y."/>
            <person name="Chen M."/>
            <person name="Xu Y."/>
            <person name="Jin H."/>
            <person name="Xiao X."/>
            <person name="Hu G."/>
            <person name="Bao F."/>
            <person name="Hu Y."/>
            <person name="Wan P."/>
            <person name="Li L."/>
            <person name="Deng X."/>
            <person name="Kuang T."/>
            <person name="Xiang C."/>
            <person name="Zhu J.K."/>
            <person name="Oliver M.J."/>
            <person name="He Y."/>
        </authorList>
    </citation>
    <scope>NUCLEOTIDE SEQUENCE [LARGE SCALE GENOMIC DNA]</scope>
    <source>
        <strain evidence="3">cv. XS01</strain>
    </source>
</reference>
<accession>A0A2Z7CC40</accession>
<keyword evidence="3" id="KW-1185">Reference proteome</keyword>
<name>A0A2Z7CC40_9LAMI</name>
<feature type="region of interest" description="Disordered" evidence="1">
    <location>
        <begin position="12"/>
        <end position="134"/>
    </location>
</feature>
<dbReference type="EMBL" id="KQ996632">
    <property type="protein sequence ID" value="KZV44610.1"/>
    <property type="molecule type" value="Genomic_DNA"/>
</dbReference>
<gene>
    <name evidence="2" type="ORF">F511_41246</name>
</gene>
<feature type="compositionally biased region" description="Polar residues" evidence="1">
    <location>
        <begin position="25"/>
        <end position="34"/>
    </location>
</feature>
<evidence type="ECO:0000256" key="1">
    <source>
        <dbReference type="SAM" id="MobiDB-lite"/>
    </source>
</evidence>
<organism evidence="2 3">
    <name type="scientific">Dorcoceras hygrometricum</name>
    <dbReference type="NCBI Taxonomy" id="472368"/>
    <lineage>
        <taxon>Eukaryota</taxon>
        <taxon>Viridiplantae</taxon>
        <taxon>Streptophyta</taxon>
        <taxon>Embryophyta</taxon>
        <taxon>Tracheophyta</taxon>
        <taxon>Spermatophyta</taxon>
        <taxon>Magnoliopsida</taxon>
        <taxon>eudicotyledons</taxon>
        <taxon>Gunneridae</taxon>
        <taxon>Pentapetalae</taxon>
        <taxon>asterids</taxon>
        <taxon>lamiids</taxon>
        <taxon>Lamiales</taxon>
        <taxon>Gesneriaceae</taxon>
        <taxon>Didymocarpoideae</taxon>
        <taxon>Trichosporeae</taxon>
        <taxon>Loxocarpinae</taxon>
        <taxon>Dorcoceras</taxon>
    </lineage>
</organism>
<sequence length="371" mass="40764">MQMLCMRNRATAEGYNHNREPKNSGIDQQLTTDSAKIVATGPSNTDPPPAKPTQATAQGPKHRKTTAGSYELNQRYPTPSNSAESSKKHKTGSEHLPQQVRTVMLTDYTREMSSHTSPASRKLPKSISKQSVSARGVQRYHSDFNRSCLPSALEEDKFPPPKFLILPLHPGSGVRIRRCANSGIRALARICQHTLFCLNCINSRFSKKIIIFPPHAAAPPPHAAAHKPRRGSRDTHVHPVRMVRRALRACRALHLRTARWALRLPADNRARTMRTAVCTPPPHLRELVSQVDAPPCAHVAHRGAQSVQHACCTCSGCVRTTPAPPANAGLAGGRPPCVQGRAQRAALVLHAFGRRRTTRATVSWQRCGVCF</sequence>
<evidence type="ECO:0000313" key="3">
    <source>
        <dbReference type="Proteomes" id="UP000250235"/>
    </source>
</evidence>